<dbReference type="InterPro" id="IPR055140">
    <property type="entry name" value="Thiolase_C_2"/>
</dbReference>
<evidence type="ECO:0000259" key="1">
    <source>
        <dbReference type="Pfam" id="PF00108"/>
    </source>
</evidence>
<dbReference type="InterPro" id="IPR002155">
    <property type="entry name" value="Thiolase"/>
</dbReference>
<dbReference type="InterPro" id="IPR020616">
    <property type="entry name" value="Thiolase_N"/>
</dbReference>
<accession>A0A5S4ZMZ7</accession>
<dbReference type="InterPro" id="IPR016039">
    <property type="entry name" value="Thiolase-like"/>
</dbReference>
<dbReference type="AlphaFoldDB" id="A0A5S4ZMZ7"/>
<dbReference type="PANTHER" id="PTHR42870">
    <property type="entry name" value="ACETYL-COA C-ACETYLTRANSFERASE"/>
    <property type="match status" value="1"/>
</dbReference>
<feature type="domain" description="Thiolase C-terminal" evidence="2">
    <location>
        <begin position="244"/>
        <end position="383"/>
    </location>
</feature>
<name>A0A5S4ZMZ7_9FIRM</name>
<dbReference type="GO" id="GO:0016747">
    <property type="term" value="F:acyltransferase activity, transferring groups other than amino-acyl groups"/>
    <property type="evidence" value="ECO:0007669"/>
    <property type="project" value="InterPro"/>
</dbReference>
<dbReference type="RefSeq" id="WP_166512682.1">
    <property type="nucleotide sequence ID" value="NZ_VNHM01000020.1"/>
</dbReference>
<dbReference type="NCBIfam" id="NF004810">
    <property type="entry name" value="PRK06157.1"/>
    <property type="match status" value="1"/>
</dbReference>
<evidence type="ECO:0000259" key="2">
    <source>
        <dbReference type="Pfam" id="PF22691"/>
    </source>
</evidence>
<dbReference type="PIRSF" id="PIRSF000429">
    <property type="entry name" value="Ac-CoA_Ac_transf"/>
    <property type="match status" value="1"/>
</dbReference>
<comment type="caution">
    <text evidence="3">The sequence shown here is derived from an EMBL/GenBank/DDBJ whole genome shotgun (WGS) entry which is preliminary data.</text>
</comment>
<dbReference type="PANTHER" id="PTHR42870:SF1">
    <property type="entry name" value="NON-SPECIFIC LIPID-TRANSFER PROTEIN-LIKE 2"/>
    <property type="match status" value="1"/>
</dbReference>
<dbReference type="CDD" id="cd00829">
    <property type="entry name" value="SCP-x_thiolase"/>
    <property type="match status" value="1"/>
</dbReference>
<dbReference type="Pfam" id="PF00108">
    <property type="entry name" value="Thiolase_N"/>
    <property type="match status" value="1"/>
</dbReference>
<protein>
    <submittedName>
        <fullName evidence="3">Acetyl-CoA C-acetyltransferase</fullName>
    </submittedName>
</protein>
<sequence length="389" mass="41888">MSIRDKVAIVGMGCTRFGEHWDKSAGDMLVDAAYQALEDAGLTPEDIQAYWLGSCASGWAGISLSEPLKIQYKPVTRIENFCATGTDAFRNACYAVAAGAYDIAMAIGVEKLKDSGYSGLVITPPPGDGTAPNYSAPAAFSLLAPAYFNKYGLDPETGKRVLARIAYKNHKNGALNPKAQFRKEVPMEKILNSPIVAAPLGVMDCSGVADGSAAAIIVRAEDAKKYNKNPIYVKALSVVCGPGHGAMHQDFDFTSIRETYYAGLDAYRQAGITNPRKEISMAEVHDCFTPTELVIYEDLGFSERGRAWQDVLNGVFDLDGELPVNPDGGLKSFGHPIGASGLRMLYEMYLQLRGQAGPRQIDNPKLGLTHNLGGFPWEAVCSVCIVGKE</sequence>
<dbReference type="SUPFAM" id="SSF53901">
    <property type="entry name" value="Thiolase-like"/>
    <property type="match status" value="1"/>
</dbReference>
<organism evidence="3 4">
    <name type="scientific">Desulfallas thermosapovorans DSM 6562</name>
    <dbReference type="NCBI Taxonomy" id="1121431"/>
    <lineage>
        <taxon>Bacteria</taxon>
        <taxon>Bacillati</taxon>
        <taxon>Bacillota</taxon>
        <taxon>Clostridia</taxon>
        <taxon>Eubacteriales</taxon>
        <taxon>Desulfallaceae</taxon>
        <taxon>Desulfallas</taxon>
    </lineage>
</organism>
<dbReference type="EMBL" id="VNHM01000020">
    <property type="protein sequence ID" value="TYO93309.1"/>
    <property type="molecule type" value="Genomic_DNA"/>
</dbReference>
<proteinExistence type="predicted"/>
<dbReference type="Pfam" id="PF22691">
    <property type="entry name" value="Thiolase_C_1"/>
    <property type="match status" value="1"/>
</dbReference>
<keyword evidence="3" id="KW-0808">Transferase</keyword>
<evidence type="ECO:0000313" key="4">
    <source>
        <dbReference type="Proteomes" id="UP000323166"/>
    </source>
</evidence>
<keyword evidence="4" id="KW-1185">Reference proteome</keyword>
<dbReference type="Gene3D" id="3.40.47.10">
    <property type="match status" value="1"/>
</dbReference>
<evidence type="ECO:0000313" key="3">
    <source>
        <dbReference type="EMBL" id="TYO93309.1"/>
    </source>
</evidence>
<gene>
    <name evidence="3" type="ORF">LX24_02749</name>
</gene>
<reference evidence="3 4" key="1">
    <citation type="submission" date="2019-07" db="EMBL/GenBank/DDBJ databases">
        <title>Genomic Encyclopedia of Type Strains, Phase I: the one thousand microbial genomes (KMG-I) project.</title>
        <authorList>
            <person name="Kyrpides N."/>
        </authorList>
    </citation>
    <scope>NUCLEOTIDE SEQUENCE [LARGE SCALE GENOMIC DNA]</scope>
    <source>
        <strain evidence="3 4">DSM 6562</strain>
    </source>
</reference>
<dbReference type="Proteomes" id="UP000323166">
    <property type="component" value="Unassembled WGS sequence"/>
</dbReference>
<feature type="domain" description="Thiolase N-terminal" evidence="1">
    <location>
        <begin position="7"/>
        <end position="220"/>
    </location>
</feature>